<accession>A0AAE0GGF4</accession>
<feature type="region of interest" description="Disordered" evidence="3">
    <location>
        <begin position="524"/>
        <end position="574"/>
    </location>
</feature>
<evidence type="ECO:0000256" key="2">
    <source>
        <dbReference type="ARBA" id="ARBA00023242"/>
    </source>
</evidence>
<evidence type="ECO:0000313" key="4">
    <source>
        <dbReference type="EMBL" id="KAK3277597.1"/>
    </source>
</evidence>
<feature type="compositionally biased region" description="Low complexity" evidence="3">
    <location>
        <begin position="41"/>
        <end position="50"/>
    </location>
</feature>
<dbReference type="PANTHER" id="PTHR12214:SF0">
    <property type="entry name" value="LD29489P"/>
    <property type="match status" value="1"/>
</dbReference>
<feature type="compositionally biased region" description="Basic residues" evidence="3">
    <location>
        <begin position="530"/>
        <end position="541"/>
    </location>
</feature>
<keyword evidence="2" id="KW-0539">Nucleus</keyword>
<feature type="compositionally biased region" description="Basic residues" evidence="3">
    <location>
        <begin position="76"/>
        <end position="91"/>
    </location>
</feature>
<organism evidence="4 5">
    <name type="scientific">Cymbomonas tetramitiformis</name>
    <dbReference type="NCBI Taxonomy" id="36881"/>
    <lineage>
        <taxon>Eukaryota</taxon>
        <taxon>Viridiplantae</taxon>
        <taxon>Chlorophyta</taxon>
        <taxon>Pyramimonadophyceae</taxon>
        <taxon>Pyramimonadales</taxon>
        <taxon>Pyramimonadaceae</taxon>
        <taxon>Cymbomonas</taxon>
    </lineage>
</organism>
<dbReference type="GO" id="GO:0003677">
    <property type="term" value="F:DNA binding"/>
    <property type="evidence" value="ECO:0007669"/>
    <property type="project" value="InterPro"/>
</dbReference>
<feature type="region of interest" description="Disordered" evidence="3">
    <location>
        <begin position="1"/>
        <end position="113"/>
    </location>
</feature>
<dbReference type="PANTHER" id="PTHR12214">
    <property type="entry name" value="GC-RICH SEQUENCE DNA-BINDING FACTOR"/>
    <property type="match status" value="1"/>
</dbReference>
<feature type="compositionally biased region" description="Basic residues" evidence="3">
    <location>
        <begin position="1"/>
        <end position="12"/>
    </location>
</feature>
<comment type="subcellular location">
    <subcellularLocation>
        <location evidence="1">Nucleus</location>
    </subcellularLocation>
</comment>
<feature type="compositionally biased region" description="Acidic residues" evidence="3">
    <location>
        <begin position="303"/>
        <end position="315"/>
    </location>
</feature>
<name>A0AAE0GGF4_9CHLO</name>
<evidence type="ECO:0000256" key="1">
    <source>
        <dbReference type="ARBA" id="ARBA00004123"/>
    </source>
</evidence>
<sequence length="697" mass="76001">MFKKRDKSKFRRRNDDEDADLGEDAEETVLIRPKNKESKASGKAAKSGNKTAKEAKLLSFEDESEENTFPTGMGNKSKKSKKAPLHQHSVKAQRETEKNELEADAGGKTQVSKVGTYTSEYLQELQRSQKSIRSGGTSSSAARSEPIIKLSGSFKPMAAPDSAVDRISAVAPLASASGRGLQATGRRETADLSQPLDEKDEDMIGQGPGGIKTYDAAAIRAIKEKRERMRNAVAAPEYMPLRSEEGEPSLASQTKNRLDKEADASSGEEDEDGEVRLQFIGSTRQKKAKRAGPVEESVLGPALDDDGGEDDEEEERWMREQLRKGVGGGSVPPEFVPAPQRAQAASWASRGATGSTEGEDAISILRQGVARMQEQQKLAEQQLARTDAALAVSMASLGTLEAQSMEAAVKYESMQELKAYIADLCECMKEKGALIEELEEHMQRSLEARATSLAERRAGDRVEEGAQADAGISAALSMMSRGESTASMAAAAQTAGQAALLTLETDLGTEVDEFGRDKNLAKRTEMQQRRVARQVRRARQAQRRDRRADGSMLREVGETSSEESEGEQASYQRQLEEVATTARDLFQDTAAEFSELKLVKNRMEHWKVTVSRPQLAFCCSLMLPPLSSTAHCHRVSTAPVCLFDARRPIFLCSAHRPLRVCIAALLSPLRFPPPLPAVRCNTPSTCVELTAPSCCAM</sequence>
<dbReference type="AlphaFoldDB" id="A0AAE0GGF4"/>
<feature type="compositionally biased region" description="Acidic residues" evidence="3">
    <location>
        <begin position="16"/>
        <end position="27"/>
    </location>
</feature>
<gene>
    <name evidence="4" type="ORF">CYMTET_14403</name>
</gene>
<feature type="compositionally biased region" description="Basic and acidic residues" evidence="3">
    <location>
        <begin position="92"/>
        <end position="101"/>
    </location>
</feature>
<reference evidence="4 5" key="1">
    <citation type="journal article" date="2015" name="Genome Biol. Evol.">
        <title>Comparative Genomics of a Bacterivorous Green Alga Reveals Evolutionary Causalities and Consequences of Phago-Mixotrophic Mode of Nutrition.</title>
        <authorList>
            <person name="Burns J.A."/>
            <person name="Paasch A."/>
            <person name="Narechania A."/>
            <person name="Kim E."/>
        </authorList>
    </citation>
    <scope>NUCLEOTIDE SEQUENCE [LARGE SCALE GENOMIC DNA]</scope>
    <source>
        <strain evidence="4 5">PLY_AMNH</strain>
    </source>
</reference>
<proteinExistence type="predicted"/>
<feature type="compositionally biased region" description="Low complexity" evidence="3">
    <location>
        <begin position="131"/>
        <end position="144"/>
    </location>
</feature>
<evidence type="ECO:0000313" key="5">
    <source>
        <dbReference type="Proteomes" id="UP001190700"/>
    </source>
</evidence>
<dbReference type="Proteomes" id="UP001190700">
    <property type="component" value="Unassembled WGS sequence"/>
</dbReference>
<dbReference type="EMBL" id="LGRX02006019">
    <property type="protein sequence ID" value="KAK3277597.1"/>
    <property type="molecule type" value="Genomic_DNA"/>
</dbReference>
<protein>
    <submittedName>
        <fullName evidence="4">Uncharacterized protein</fullName>
    </submittedName>
</protein>
<feature type="region of interest" description="Disordered" evidence="3">
    <location>
        <begin position="176"/>
        <end position="211"/>
    </location>
</feature>
<dbReference type="GO" id="GO:0000398">
    <property type="term" value="P:mRNA splicing, via spliceosome"/>
    <property type="evidence" value="ECO:0007669"/>
    <property type="project" value="InterPro"/>
</dbReference>
<dbReference type="InterPro" id="IPR012890">
    <property type="entry name" value="GCFC2-like"/>
</dbReference>
<dbReference type="GO" id="GO:0005634">
    <property type="term" value="C:nucleus"/>
    <property type="evidence" value="ECO:0007669"/>
    <property type="project" value="UniProtKB-SubCell"/>
</dbReference>
<keyword evidence="5" id="KW-1185">Reference proteome</keyword>
<feature type="region of interest" description="Disordered" evidence="3">
    <location>
        <begin position="125"/>
        <end position="147"/>
    </location>
</feature>
<comment type="caution">
    <text evidence="4">The sequence shown here is derived from an EMBL/GenBank/DDBJ whole genome shotgun (WGS) entry which is preliminary data.</text>
</comment>
<evidence type="ECO:0000256" key="3">
    <source>
        <dbReference type="SAM" id="MobiDB-lite"/>
    </source>
</evidence>
<feature type="region of interest" description="Disordered" evidence="3">
    <location>
        <begin position="233"/>
        <end position="315"/>
    </location>
</feature>